<sequence length="82" mass="9104">MTVRSHRADDVVDEVGVWLAGEFAGRLPASEIDRVVRTTRIDLEGSIAPEELGEMLHRLGRARLLRILHLAPAAQVKIPQAR</sequence>
<accession>A0A066U9M2</accession>
<dbReference type="RefSeq" id="WP_043781427.1">
    <property type="nucleotide sequence ID" value="NZ_JMQI01000034.1"/>
</dbReference>
<dbReference type="OrthoDB" id="3698235at2"/>
<keyword evidence="2" id="KW-1185">Reference proteome</keyword>
<dbReference type="eggNOG" id="ENOG502ZE7K">
    <property type="taxonomic scope" value="Bacteria"/>
</dbReference>
<gene>
    <name evidence="1" type="ORF">DV20_17575</name>
</gene>
<reference evidence="1 2" key="1">
    <citation type="submission" date="2014-05" db="EMBL/GenBank/DDBJ databases">
        <title>Draft genome sequence of Amycolatopsis rifamycinica DSM 46095.</title>
        <authorList>
            <person name="Lal R."/>
            <person name="Saxena A."/>
            <person name="Kumari R."/>
            <person name="Mukherjee U."/>
            <person name="Singh P."/>
            <person name="Sangwan N."/>
            <person name="Mahato N.K."/>
        </authorList>
    </citation>
    <scope>NUCLEOTIDE SEQUENCE [LARGE SCALE GENOMIC DNA]</scope>
    <source>
        <strain evidence="1 2">DSM 46095</strain>
    </source>
</reference>
<proteinExistence type="predicted"/>
<comment type="caution">
    <text evidence="1">The sequence shown here is derived from an EMBL/GenBank/DDBJ whole genome shotgun (WGS) entry which is preliminary data.</text>
</comment>
<evidence type="ECO:0000313" key="2">
    <source>
        <dbReference type="Proteomes" id="UP000027345"/>
    </source>
</evidence>
<dbReference type="Proteomes" id="UP000027345">
    <property type="component" value="Unassembled WGS sequence"/>
</dbReference>
<dbReference type="EMBL" id="JMQI01000034">
    <property type="protein sequence ID" value="KDN20933.1"/>
    <property type="molecule type" value="Genomic_DNA"/>
</dbReference>
<evidence type="ECO:0000313" key="1">
    <source>
        <dbReference type="EMBL" id="KDN20933.1"/>
    </source>
</evidence>
<organism evidence="1 2">
    <name type="scientific">Amycolatopsis rifamycinica</name>
    <dbReference type="NCBI Taxonomy" id="287986"/>
    <lineage>
        <taxon>Bacteria</taxon>
        <taxon>Bacillati</taxon>
        <taxon>Actinomycetota</taxon>
        <taxon>Actinomycetes</taxon>
        <taxon>Pseudonocardiales</taxon>
        <taxon>Pseudonocardiaceae</taxon>
        <taxon>Amycolatopsis</taxon>
    </lineage>
</organism>
<dbReference type="AlphaFoldDB" id="A0A066U9M2"/>
<protein>
    <submittedName>
        <fullName evidence="1">Uncharacterized protein</fullName>
    </submittedName>
</protein>
<name>A0A066U9M2_9PSEU</name>